<accession>A0ABW0U323</accession>
<evidence type="ECO:0000256" key="8">
    <source>
        <dbReference type="ARBA" id="ARBA00022605"/>
    </source>
</evidence>
<keyword evidence="9 12" id="KW-0368">Histidine biosynthesis</keyword>
<sequence>MILFPAIDIRGGKCVRLIQGDYGRETVYHDSPAEMAKAWERQGAKYIHVVDLDGAKTGDSLNREAIAEITKAVQIPVQVGGGVRSMETIDFLIANGVSRVIIGTAAIQDPQFVEEAVVKYGEKIAVSIDARNGFVATDGWTETTDMKAVKLLRWLEGIGVKTVVYTDIQKDGMLQGPNFDELYVMNKASDMDIIASGGVSTNLDIVKLKMMDLYGAIIGKALYEGNLSLETALEAIRDEETNYTLHGRR</sequence>
<name>A0ABW0U323_9BACL</name>
<evidence type="ECO:0000256" key="10">
    <source>
        <dbReference type="ARBA" id="ARBA00023235"/>
    </source>
</evidence>
<dbReference type="InterPro" id="IPR013785">
    <property type="entry name" value="Aldolase_TIM"/>
</dbReference>
<evidence type="ECO:0000256" key="6">
    <source>
        <dbReference type="ARBA" id="ARBA00018464"/>
    </source>
</evidence>
<evidence type="ECO:0000256" key="2">
    <source>
        <dbReference type="ARBA" id="ARBA00004496"/>
    </source>
</evidence>
<dbReference type="HAMAP" id="MF_01014">
    <property type="entry name" value="HisA"/>
    <property type="match status" value="1"/>
</dbReference>
<keyword evidence="16" id="KW-1185">Reference proteome</keyword>
<keyword evidence="7 12" id="KW-0963">Cytoplasm</keyword>
<evidence type="ECO:0000256" key="1">
    <source>
        <dbReference type="ARBA" id="ARBA00000901"/>
    </source>
</evidence>
<dbReference type="PANTHER" id="PTHR43090:SF2">
    <property type="entry name" value="1-(5-PHOSPHORIBOSYL)-5-[(5-PHOSPHORIBOSYLAMINO)METHYLIDENEAMINO] IMIDAZOLE-4-CARBOXAMIDE ISOMERASE"/>
    <property type="match status" value="1"/>
</dbReference>
<dbReference type="EC" id="5.3.1.16" evidence="5 12"/>
<gene>
    <name evidence="12 15" type="primary">hisA</name>
    <name evidence="15" type="ORF">ACFPTP_14995</name>
</gene>
<dbReference type="InterPro" id="IPR023016">
    <property type="entry name" value="HisA/PriA"/>
</dbReference>
<evidence type="ECO:0000256" key="12">
    <source>
        <dbReference type="HAMAP-Rule" id="MF_01014"/>
    </source>
</evidence>
<organism evidence="15 16">
    <name type="scientific">Sporosarcina koreensis</name>
    <dbReference type="NCBI Taxonomy" id="334735"/>
    <lineage>
        <taxon>Bacteria</taxon>
        <taxon>Bacillati</taxon>
        <taxon>Bacillota</taxon>
        <taxon>Bacilli</taxon>
        <taxon>Bacillales</taxon>
        <taxon>Caryophanaceae</taxon>
        <taxon>Sporosarcina</taxon>
    </lineage>
</organism>
<proteinExistence type="inferred from homology"/>
<dbReference type="PANTHER" id="PTHR43090">
    <property type="entry name" value="1-(5-PHOSPHORIBOSYL)-5-[(5-PHOSPHORIBOSYLAMINO)METHYLIDENEAMINO] IMIDAZOLE-4-CARBOXAMIDE ISOMERASE"/>
    <property type="match status" value="1"/>
</dbReference>
<keyword evidence="10 12" id="KW-0413">Isomerase</keyword>
<dbReference type="InterPro" id="IPR044524">
    <property type="entry name" value="Isoase_HisA-like"/>
</dbReference>
<comment type="subcellular location">
    <subcellularLocation>
        <location evidence="2 12 14">Cytoplasm</location>
    </subcellularLocation>
</comment>
<evidence type="ECO:0000256" key="9">
    <source>
        <dbReference type="ARBA" id="ARBA00023102"/>
    </source>
</evidence>
<feature type="active site" description="Proton acceptor" evidence="12">
    <location>
        <position position="8"/>
    </location>
</feature>
<dbReference type="Proteomes" id="UP001596071">
    <property type="component" value="Unassembled WGS sequence"/>
</dbReference>
<keyword evidence="8 12" id="KW-0028">Amino-acid biosynthesis</keyword>
<evidence type="ECO:0000256" key="13">
    <source>
        <dbReference type="RuleBase" id="RU003657"/>
    </source>
</evidence>
<evidence type="ECO:0000256" key="7">
    <source>
        <dbReference type="ARBA" id="ARBA00022490"/>
    </source>
</evidence>
<dbReference type="SUPFAM" id="SSF51366">
    <property type="entry name" value="Ribulose-phoshate binding barrel"/>
    <property type="match status" value="1"/>
</dbReference>
<dbReference type="NCBIfam" id="TIGR00007">
    <property type="entry name" value="1-(5-phosphoribosyl)-5-[(5-phosphoribosylamino)methylideneamino]imidazole-4-carboxamide isomerase"/>
    <property type="match status" value="1"/>
</dbReference>
<dbReference type="EMBL" id="JBHSNP010000028">
    <property type="protein sequence ID" value="MFC5604538.1"/>
    <property type="molecule type" value="Genomic_DNA"/>
</dbReference>
<dbReference type="RefSeq" id="WP_381446411.1">
    <property type="nucleotide sequence ID" value="NZ_JBHSNP010000028.1"/>
</dbReference>
<dbReference type="InterPro" id="IPR006062">
    <property type="entry name" value="His_biosynth"/>
</dbReference>
<dbReference type="GO" id="GO:0003949">
    <property type="term" value="F:1-(5-phosphoribosyl)-5-[(5-phosphoribosylamino)methylideneamino]imidazole-4-carboxamide isomerase activity"/>
    <property type="evidence" value="ECO:0007669"/>
    <property type="project" value="UniProtKB-EC"/>
</dbReference>
<evidence type="ECO:0000313" key="16">
    <source>
        <dbReference type="Proteomes" id="UP001596071"/>
    </source>
</evidence>
<dbReference type="Pfam" id="PF00977">
    <property type="entry name" value="His_biosynth"/>
    <property type="match status" value="1"/>
</dbReference>
<evidence type="ECO:0000313" key="15">
    <source>
        <dbReference type="EMBL" id="MFC5604538.1"/>
    </source>
</evidence>
<comment type="caution">
    <text evidence="15">The sequence shown here is derived from an EMBL/GenBank/DDBJ whole genome shotgun (WGS) entry which is preliminary data.</text>
</comment>
<dbReference type="Gene3D" id="3.20.20.70">
    <property type="entry name" value="Aldolase class I"/>
    <property type="match status" value="1"/>
</dbReference>
<feature type="active site" description="Proton donor" evidence="12">
    <location>
        <position position="129"/>
    </location>
</feature>
<evidence type="ECO:0000256" key="14">
    <source>
        <dbReference type="RuleBase" id="RU003658"/>
    </source>
</evidence>
<comment type="catalytic activity">
    <reaction evidence="1 12 14">
        <text>1-(5-phospho-beta-D-ribosyl)-5-[(5-phospho-beta-D-ribosylamino)methylideneamino]imidazole-4-carboxamide = 5-[(5-phospho-1-deoxy-D-ribulos-1-ylimino)methylamino]-1-(5-phospho-beta-D-ribosyl)imidazole-4-carboxamide</text>
        <dbReference type="Rhea" id="RHEA:15469"/>
        <dbReference type="ChEBI" id="CHEBI:58435"/>
        <dbReference type="ChEBI" id="CHEBI:58525"/>
        <dbReference type="EC" id="5.3.1.16"/>
    </reaction>
</comment>
<protein>
    <recommendedName>
        <fullName evidence="6 12">1-(5-phosphoribosyl)-5-[(5-phosphoribosylamino)methylideneamino] imidazole-4-carboxamide isomerase</fullName>
        <ecNumber evidence="5 12">5.3.1.16</ecNumber>
    </recommendedName>
    <alternativeName>
        <fullName evidence="11 12">Phosphoribosylformimino-5-aminoimidazole carboxamide ribotide isomerase</fullName>
    </alternativeName>
</protein>
<evidence type="ECO:0000256" key="3">
    <source>
        <dbReference type="ARBA" id="ARBA00005133"/>
    </source>
</evidence>
<evidence type="ECO:0000256" key="4">
    <source>
        <dbReference type="ARBA" id="ARBA00009667"/>
    </source>
</evidence>
<evidence type="ECO:0000256" key="11">
    <source>
        <dbReference type="ARBA" id="ARBA00030547"/>
    </source>
</evidence>
<evidence type="ECO:0000256" key="5">
    <source>
        <dbReference type="ARBA" id="ARBA00012550"/>
    </source>
</evidence>
<dbReference type="CDD" id="cd04732">
    <property type="entry name" value="HisA"/>
    <property type="match status" value="1"/>
</dbReference>
<reference evidence="16" key="1">
    <citation type="journal article" date="2019" name="Int. J. Syst. Evol. Microbiol.">
        <title>The Global Catalogue of Microorganisms (GCM) 10K type strain sequencing project: providing services to taxonomists for standard genome sequencing and annotation.</title>
        <authorList>
            <consortium name="The Broad Institute Genomics Platform"/>
            <consortium name="The Broad Institute Genome Sequencing Center for Infectious Disease"/>
            <person name="Wu L."/>
            <person name="Ma J."/>
        </authorList>
    </citation>
    <scope>NUCLEOTIDE SEQUENCE [LARGE SCALE GENOMIC DNA]</scope>
    <source>
        <strain evidence="16">KACC 11299</strain>
    </source>
</reference>
<dbReference type="InterPro" id="IPR006063">
    <property type="entry name" value="HisA_bact_arch"/>
</dbReference>
<dbReference type="InterPro" id="IPR011060">
    <property type="entry name" value="RibuloseP-bd_barrel"/>
</dbReference>
<comment type="pathway">
    <text evidence="3 12 14">Amino-acid biosynthesis; L-histidine biosynthesis; L-histidine from 5-phospho-alpha-D-ribose 1-diphosphate: step 4/9.</text>
</comment>
<comment type="similarity">
    <text evidence="4 12 13">Belongs to the HisA/HisF family.</text>
</comment>